<feature type="region of interest" description="Disordered" evidence="1">
    <location>
        <begin position="93"/>
        <end position="114"/>
    </location>
</feature>
<evidence type="ECO:0000256" key="1">
    <source>
        <dbReference type="SAM" id="MobiDB-lite"/>
    </source>
</evidence>
<keyword evidence="3" id="KW-1185">Reference proteome</keyword>
<dbReference type="AlphaFoldDB" id="K8EIP8"/>
<proteinExistence type="predicted"/>
<evidence type="ECO:0000313" key="2">
    <source>
        <dbReference type="EMBL" id="CCO17874.1"/>
    </source>
</evidence>
<sequence>MSAEHHSHPRHDEISFDSEMQSFWHRFEQIHHHQRREGTKLNLQKSDDENARAHGSEELERVLDKVHASEEENRRLRREVDELSIKLQRRKVNKRLSSIKNQKQHEKGEEDEEDFFNYDSLPLYSEYVKKRQRQRTEG</sequence>
<dbReference type="GeneID" id="19014477"/>
<dbReference type="KEGG" id="bpg:Bathy08g04970"/>
<dbReference type="EMBL" id="FO082271">
    <property type="protein sequence ID" value="CCO17874.1"/>
    <property type="molecule type" value="Genomic_DNA"/>
</dbReference>
<dbReference type="RefSeq" id="XP_007511753.1">
    <property type="nucleotide sequence ID" value="XM_007511691.1"/>
</dbReference>
<reference evidence="2 3" key="1">
    <citation type="submission" date="2011-10" db="EMBL/GenBank/DDBJ databases">
        <authorList>
            <person name="Genoscope - CEA"/>
        </authorList>
    </citation>
    <scope>NUCLEOTIDE SEQUENCE [LARGE SCALE GENOMIC DNA]</scope>
    <source>
        <strain evidence="2 3">RCC 1105</strain>
    </source>
</reference>
<feature type="region of interest" description="Disordered" evidence="1">
    <location>
        <begin position="31"/>
        <end position="74"/>
    </location>
</feature>
<accession>K8EIP8</accession>
<name>K8EIP8_9CHLO</name>
<evidence type="ECO:0000313" key="3">
    <source>
        <dbReference type="Proteomes" id="UP000198341"/>
    </source>
</evidence>
<dbReference type="Proteomes" id="UP000198341">
    <property type="component" value="Chromosome 8"/>
</dbReference>
<organism evidence="2 3">
    <name type="scientific">Bathycoccus prasinos</name>
    <dbReference type="NCBI Taxonomy" id="41875"/>
    <lineage>
        <taxon>Eukaryota</taxon>
        <taxon>Viridiplantae</taxon>
        <taxon>Chlorophyta</taxon>
        <taxon>Mamiellophyceae</taxon>
        <taxon>Mamiellales</taxon>
        <taxon>Bathycoccaceae</taxon>
        <taxon>Bathycoccus</taxon>
    </lineage>
</organism>
<gene>
    <name evidence="2" type="ORF">Bathy08g04970</name>
</gene>
<protein>
    <submittedName>
        <fullName evidence="2">Uncharacterized protein</fullName>
    </submittedName>
</protein>